<comment type="caution">
    <text evidence="6">The sequence shown here is derived from an EMBL/GenBank/DDBJ whole genome shotgun (WGS) entry which is preliminary data.</text>
</comment>
<dbReference type="GO" id="GO:0015074">
    <property type="term" value="P:DNA integration"/>
    <property type="evidence" value="ECO:0007669"/>
    <property type="project" value="UniProtKB-KW"/>
</dbReference>
<name>A0A6L3SXM2_9HYPH</name>
<dbReference type="Gene3D" id="1.10.443.10">
    <property type="entry name" value="Intergrase catalytic core"/>
    <property type="match status" value="1"/>
</dbReference>
<dbReference type="InterPro" id="IPR013762">
    <property type="entry name" value="Integrase-like_cat_sf"/>
</dbReference>
<comment type="similarity">
    <text evidence="1">Belongs to the 'phage' integrase family.</text>
</comment>
<evidence type="ECO:0000256" key="2">
    <source>
        <dbReference type="ARBA" id="ARBA00022908"/>
    </source>
</evidence>
<proteinExistence type="inferred from homology"/>
<keyword evidence="2" id="KW-0229">DNA integration</keyword>
<organism evidence="6 7">
    <name type="scientific">Methylobacterium soli</name>
    <dbReference type="NCBI Taxonomy" id="553447"/>
    <lineage>
        <taxon>Bacteria</taxon>
        <taxon>Pseudomonadati</taxon>
        <taxon>Pseudomonadota</taxon>
        <taxon>Alphaproteobacteria</taxon>
        <taxon>Hyphomicrobiales</taxon>
        <taxon>Methylobacteriaceae</taxon>
        <taxon>Methylobacterium</taxon>
    </lineage>
</organism>
<sequence>MGRRADAENLVRLSRSVVTKLALQPGQGERIWWDAELAGFGYRLRGDRATWVIRPPRGGGRSSLITLGAANLIDIADARRAAREQLAKAALGEDTRAVRRIERAKVGLTVKDVFTRYTADAEGRLRPSTLANLRTHLGQHWQGLHALPLVSVRRADVAEHLRKITTGSGPQAALRARRTLSTVYVWAIGEGLCEANPVAGTNPPAVEVRRTRVLSDAELVAVWASCPPTSDFGRIVRLLILTGQRRDEVAGLLWNEIDEMGRVWRLPAPRTKNGRAHAVPLSGAALGLLEATHRIEGKAYAFGSGDGPFSGFSRAKYRLDKQLGFKEPWVLHDLRRTAATGMSRLGTSIEVVEKALNHVSGSFGGIVGVYQRHDYADERREALDRWASHVLSLSDAK</sequence>
<dbReference type="SUPFAM" id="SSF56349">
    <property type="entry name" value="DNA breaking-rejoining enzymes"/>
    <property type="match status" value="1"/>
</dbReference>
<dbReference type="CDD" id="cd00801">
    <property type="entry name" value="INT_P4_C"/>
    <property type="match status" value="1"/>
</dbReference>
<evidence type="ECO:0000256" key="1">
    <source>
        <dbReference type="ARBA" id="ARBA00008857"/>
    </source>
</evidence>
<dbReference type="Pfam" id="PF00589">
    <property type="entry name" value="Phage_integrase"/>
    <property type="match status" value="1"/>
</dbReference>
<dbReference type="PANTHER" id="PTHR30629:SF2">
    <property type="entry name" value="PROPHAGE INTEGRASE INTS-RELATED"/>
    <property type="match status" value="1"/>
</dbReference>
<dbReference type="RefSeq" id="WP_151001333.1">
    <property type="nucleotide sequence ID" value="NZ_BPQY01000538.1"/>
</dbReference>
<dbReference type="InterPro" id="IPR050808">
    <property type="entry name" value="Phage_Integrase"/>
</dbReference>
<dbReference type="GO" id="GO:0003677">
    <property type="term" value="F:DNA binding"/>
    <property type="evidence" value="ECO:0007669"/>
    <property type="project" value="UniProtKB-KW"/>
</dbReference>
<gene>
    <name evidence="6" type="ORF">F6X53_16660</name>
</gene>
<dbReference type="Pfam" id="PF22022">
    <property type="entry name" value="Phage_int_M"/>
    <property type="match status" value="1"/>
</dbReference>
<dbReference type="Pfam" id="PF13356">
    <property type="entry name" value="Arm-DNA-bind_3"/>
    <property type="match status" value="1"/>
</dbReference>
<evidence type="ECO:0000313" key="6">
    <source>
        <dbReference type="EMBL" id="KAB1077847.1"/>
    </source>
</evidence>
<evidence type="ECO:0000256" key="4">
    <source>
        <dbReference type="ARBA" id="ARBA00023172"/>
    </source>
</evidence>
<keyword evidence="7" id="KW-1185">Reference proteome</keyword>
<accession>A0A6L3SXM2</accession>
<dbReference type="AlphaFoldDB" id="A0A6L3SXM2"/>
<evidence type="ECO:0000259" key="5">
    <source>
        <dbReference type="PROSITE" id="PS51898"/>
    </source>
</evidence>
<keyword evidence="3" id="KW-0238">DNA-binding</keyword>
<evidence type="ECO:0000313" key="7">
    <source>
        <dbReference type="Proteomes" id="UP000474159"/>
    </source>
</evidence>
<dbReference type="InterPro" id="IPR010998">
    <property type="entry name" value="Integrase_recombinase_N"/>
</dbReference>
<dbReference type="Gene3D" id="3.30.160.390">
    <property type="entry name" value="Integrase, DNA-binding domain"/>
    <property type="match status" value="1"/>
</dbReference>
<dbReference type="GO" id="GO:0006310">
    <property type="term" value="P:DNA recombination"/>
    <property type="evidence" value="ECO:0007669"/>
    <property type="project" value="UniProtKB-KW"/>
</dbReference>
<dbReference type="PANTHER" id="PTHR30629">
    <property type="entry name" value="PROPHAGE INTEGRASE"/>
    <property type="match status" value="1"/>
</dbReference>
<dbReference type="Gene3D" id="1.10.150.130">
    <property type="match status" value="1"/>
</dbReference>
<dbReference type="PROSITE" id="PS51898">
    <property type="entry name" value="TYR_RECOMBINASE"/>
    <property type="match status" value="1"/>
</dbReference>
<dbReference type="InterPro" id="IPR002104">
    <property type="entry name" value="Integrase_catalytic"/>
</dbReference>
<dbReference type="InterPro" id="IPR038488">
    <property type="entry name" value="Integrase_DNA-bd_sf"/>
</dbReference>
<dbReference type="OrthoDB" id="7615137at2"/>
<feature type="domain" description="Tyr recombinase" evidence="5">
    <location>
        <begin position="209"/>
        <end position="384"/>
    </location>
</feature>
<dbReference type="Proteomes" id="UP000474159">
    <property type="component" value="Unassembled WGS sequence"/>
</dbReference>
<dbReference type="InterPro" id="IPR025166">
    <property type="entry name" value="Integrase_DNA_bind_dom"/>
</dbReference>
<evidence type="ECO:0000256" key="3">
    <source>
        <dbReference type="ARBA" id="ARBA00023125"/>
    </source>
</evidence>
<dbReference type="EMBL" id="VZZK01000017">
    <property type="protein sequence ID" value="KAB1077847.1"/>
    <property type="molecule type" value="Genomic_DNA"/>
</dbReference>
<dbReference type="InterPro" id="IPR011010">
    <property type="entry name" value="DNA_brk_join_enz"/>
</dbReference>
<dbReference type="InterPro" id="IPR053876">
    <property type="entry name" value="Phage_int_M"/>
</dbReference>
<reference evidence="6 7" key="1">
    <citation type="submission" date="2019-09" db="EMBL/GenBank/DDBJ databases">
        <title>YIM 48816 draft genome.</title>
        <authorList>
            <person name="Jiang L."/>
        </authorList>
    </citation>
    <scope>NUCLEOTIDE SEQUENCE [LARGE SCALE GENOMIC DNA]</scope>
    <source>
        <strain evidence="6 7">YIM 48816</strain>
    </source>
</reference>
<keyword evidence="4" id="KW-0233">DNA recombination</keyword>
<protein>
    <submittedName>
        <fullName evidence="6">Tyrosine-type recombinase/integrase</fullName>
    </submittedName>
</protein>